<dbReference type="Gene3D" id="2.60.40.200">
    <property type="entry name" value="Superoxide dismutase, copper/zinc binding domain"/>
    <property type="match status" value="1"/>
</dbReference>
<feature type="compositionally biased region" description="Acidic residues" evidence="8">
    <location>
        <begin position="627"/>
        <end position="642"/>
    </location>
</feature>
<dbReference type="PROSITE" id="PS50005">
    <property type="entry name" value="TPR"/>
    <property type="match status" value="2"/>
</dbReference>
<dbReference type="GO" id="GO:0046872">
    <property type="term" value="F:metal ion binding"/>
    <property type="evidence" value="ECO:0007669"/>
    <property type="project" value="InterPro"/>
</dbReference>
<gene>
    <name evidence="11" type="ORF">Dda_9201</name>
</gene>
<comment type="caution">
    <text evidence="11">The sequence shown here is derived from an EMBL/GenBank/DDBJ whole genome shotgun (WGS) entry which is preliminary data.</text>
</comment>
<feature type="region of interest" description="Disordered" evidence="8">
    <location>
        <begin position="448"/>
        <end position="661"/>
    </location>
</feature>
<sequence>MSTIPAFKSLRFLFIATGIINVNCHLADQLVEVEGTAAPSAISAALSRIGKDGILRGSGEANTAAVCILETHAPKIENAVRGLARLVQVGPRFTIIDLSLRGLSAGAYDATIRQTGDISRGAASTGGVWEDDGTDSKQQPRGRLGQVTVDQTGSGSVLLDRPVDIWELIGRSMVVSLETQDFKQDDENTLVGVIARSAGVWENDKVEIEIWVQALKHYDANEFDEALRNLDKIGDTAKILFNIGVIHATLGEHERAVLSFQKAVQADNYFAVAYFQQGVSNFLLGDFEEALANFNDALLYLRGNTLIDYEQLGLKFRLYSCEVLFNRGLCYIYLNQREAGIQDWGYAVKEKQVEDHSVIDEAIRDGGEGYTVFSIPVGVLYRPSEAKVRNAKAKDYLGKARLVAATDANNTFTGFAGTESKKVIEAIDDRPQESLSFAASNLVIPNKTSKKTDEIAPPSRVGTQQQVFPPTPPPEKEPATNRLRDNGAAFPVKQPPSRQGSRRDGGRERRRRDDMGDVREEQPEEEQVPVRRGSARSSDRGYGSPRQRQGPGSTSGRRRRDDNHEDDEYYDDVYEYYGSEHSGRSGHSRRASGSSSRRDRERERDRDRDGGSSRRGAPPPPQYNDDYQSEGDEDFDDDEEFDLVSARGSKRGGGESSRRAPDVKKIRVKIHYGDEARLTEIAPNVGFAEFSFKLKEKLGMKRACKFKVMDDGEQILVADQEDLDIQLAAAKKAAKRAKSEKGKMEIWAFEA</sequence>
<feature type="domain" description="Superoxide dismutase copper/zinc binding" evidence="9">
    <location>
        <begin position="81"/>
        <end position="186"/>
    </location>
</feature>
<dbReference type="SUPFAM" id="SSF48452">
    <property type="entry name" value="TPR-like"/>
    <property type="match status" value="1"/>
</dbReference>
<dbReference type="InterPro" id="IPR051864">
    <property type="entry name" value="NCF2_NOXA1"/>
</dbReference>
<evidence type="ECO:0000256" key="1">
    <source>
        <dbReference type="ARBA" id="ARBA00004496"/>
    </source>
</evidence>
<protein>
    <submittedName>
        <fullName evidence="11">Superoxide dismutase</fullName>
    </submittedName>
</protein>
<evidence type="ECO:0000313" key="11">
    <source>
        <dbReference type="EMBL" id="KAJ6256109.1"/>
    </source>
</evidence>
<dbReference type="Pfam" id="PF00080">
    <property type="entry name" value="Sod_Cu"/>
    <property type="match status" value="1"/>
</dbReference>
<dbReference type="Gene3D" id="3.10.20.90">
    <property type="entry name" value="Phosphatidylinositol 3-kinase Catalytic Subunit, Chain A, domain 1"/>
    <property type="match status" value="1"/>
</dbReference>
<dbReference type="Proteomes" id="UP001221413">
    <property type="component" value="Unassembled WGS sequence"/>
</dbReference>
<feature type="repeat" description="TPR" evidence="7">
    <location>
        <begin position="237"/>
        <end position="270"/>
    </location>
</feature>
<dbReference type="InterPro" id="IPR011990">
    <property type="entry name" value="TPR-like_helical_dom_sf"/>
</dbReference>
<evidence type="ECO:0000256" key="3">
    <source>
        <dbReference type="ARBA" id="ARBA00022443"/>
    </source>
</evidence>
<organism evidence="11 12">
    <name type="scientific">Drechslerella dactyloides</name>
    <name type="common">Nematode-trapping fungus</name>
    <name type="synonym">Arthrobotrys dactyloides</name>
    <dbReference type="NCBI Taxonomy" id="74499"/>
    <lineage>
        <taxon>Eukaryota</taxon>
        <taxon>Fungi</taxon>
        <taxon>Dikarya</taxon>
        <taxon>Ascomycota</taxon>
        <taxon>Pezizomycotina</taxon>
        <taxon>Orbiliomycetes</taxon>
        <taxon>Orbiliales</taxon>
        <taxon>Orbiliaceae</taxon>
        <taxon>Drechslerella</taxon>
    </lineage>
</organism>
<accession>A0AAD6IPR1</accession>
<comment type="subcellular location">
    <subcellularLocation>
        <location evidence="1">Cytoplasm</location>
    </subcellularLocation>
</comment>
<evidence type="ECO:0000256" key="7">
    <source>
        <dbReference type="PROSITE-ProRule" id="PRU00339"/>
    </source>
</evidence>
<feature type="region of interest" description="Disordered" evidence="8">
    <location>
        <begin position="121"/>
        <end position="144"/>
    </location>
</feature>
<reference evidence="11" key="1">
    <citation type="submission" date="2023-01" db="EMBL/GenBank/DDBJ databases">
        <title>The chitinases involved in constricting ring structure development in the nematode-trapping fungus Drechslerella dactyloides.</title>
        <authorList>
            <person name="Wang R."/>
            <person name="Zhang L."/>
            <person name="Tang P."/>
            <person name="Li S."/>
            <person name="Liang L."/>
        </authorList>
    </citation>
    <scope>NUCLEOTIDE SEQUENCE</scope>
    <source>
        <strain evidence="11">YMF1.00031</strain>
    </source>
</reference>
<feature type="domain" description="PB1" evidence="10">
    <location>
        <begin position="666"/>
        <end position="733"/>
    </location>
</feature>
<dbReference type="SUPFAM" id="SSF49329">
    <property type="entry name" value="Cu,Zn superoxide dismutase-like"/>
    <property type="match status" value="1"/>
</dbReference>
<name>A0AAD6IPR1_DREDA</name>
<dbReference type="AlphaFoldDB" id="A0AAD6IPR1"/>
<dbReference type="Pfam" id="PF00564">
    <property type="entry name" value="PB1"/>
    <property type="match status" value="1"/>
</dbReference>
<dbReference type="InterPro" id="IPR001424">
    <property type="entry name" value="SOD_Cu_Zn_dom"/>
</dbReference>
<keyword evidence="4" id="KW-0963">Cytoplasm</keyword>
<proteinExistence type="inferred from homology"/>
<evidence type="ECO:0000259" key="9">
    <source>
        <dbReference type="Pfam" id="PF00080"/>
    </source>
</evidence>
<dbReference type="FunFam" id="1.25.40.10:FF:000017">
    <property type="entry name" value="NADPH oxidase regulator NoxR"/>
    <property type="match status" value="1"/>
</dbReference>
<evidence type="ECO:0000313" key="12">
    <source>
        <dbReference type="Proteomes" id="UP001221413"/>
    </source>
</evidence>
<dbReference type="GO" id="GO:0006801">
    <property type="term" value="P:superoxide metabolic process"/>
    <property type="evidence" value="ECO:0007669"/>
    <property type="project" value="InterPro"/>
</dbReference>
<dbReference type="PANTHER" id="PTHR15175:SF0">
    <property type="entry name" value="SH3 DOMAIN-CONTAINING PROTEIN C23A1.17"/>
    <property type="match status" value="1"/>
</dbReference>
<evidence type="ECO:0000256" key="6">
    <source>
        <dbReference type="ARBA" id="ARBA00022803"/>
    </source>
</evidence>
<dbReference type="InterPro" id="IPR019734">
    <property type="entry name" value="TPR_rpt"/>
</dbReference>
<keyword evidence="3" id="KW-0728">SH3 domain</keyword>
<dbReference type="EMBL" id="JAQGDS010000015">
    <property type="protein sequence ID" value="KAJ6256109.1"/>
    <property type="molecule type" value="Genomic_DNA"/>
</dbReference>
<dbReference type="SUPFAM" id="SSF54277">
    <property type="entry name" value="CAD &amp; PB1 domains"/>
    <property type="match status" value="1"/>
</dbReference>
<feature type="repeat" description="TPR" evidence="7">
    <location>
        <begin position="271"/>
        <end position="304"/>
    </location>
</feature>
<feature type="compositionally biased region" description="Basic and acidic residues" evidence="8">
    <location>
        <begin position="652"/>
        <end position="661"/>
    </location>
</feature>
<dbReference type="Gene3D" id="1.25.40.10">
    <property type="entry name" value="Tetratricopeptide repeat domain"/>
    <property type="match status" value="1"/>
</dbReference>
<evidence type="ECO:0000256" key="2">
    <source>
        <dbReference type="ARBA" id="ARBA00008051"/>
    </source>
</evidence>
<feature type="compositionally biased region" description="Basic and acidic residues" evidence="8">
    <location>
        <begin position="474"/>
        <end position="485"/>
    </location>
</feature>
<dbReference type="Pfam" id="PF13181">
    <property type="entry name" value="TPR_8"/>
    <property type="match status" value="1"/>
</dbReference>
<evidence type="ECO:0000259" key="10">
    <source>
        <dbReference type="Pfam" id="PF00564"/>
    </source>
</evidence>
<dbReference type="PANTHER" id="PTHR15175">
    <property type="entry name" value="NEUTROPHIL CYTOSOLIC FACTOR 2, NEUTROPHIL NADPH OXIDASE FACTOR 2"/>
    <property type="match status" value="1"/>
</dbReference>
<dbReference type="SMART" id="SM00028">
    <property type="entry name" value="TPR"/>
    <property type="match status" value="3"/>
</dbReference>
<feature type="compositionally biased region" description="Acidic residues" evidence="8">
    <location>
        <begin position="564"/>
        <end position="574"/>
    </location>
</feature>
<keyword evidence="12" id="KW-1185">Reference proteome</keyword>
<keyword evidence="6 7" id="KW-0802">TPR repeat</keyword>
<keyword evidence="5" id="KW-0677">Repeat</keyword>
<dbReference type="InterPro" id="IPR036423">
    <property type="entry name" value="SOD-like_Cu/Zn_dom_sf"/>
</dbReference>
<feature type="compositionally biased region" description="Polar residues" evidence="8">
    <location>
        <begin position="546"/>
        <end position="555"/>
    </location>
</feature>
<feature type="compositionally biased region" description="Basic and acidic residues" evidence="8">
    <location>
        <begin position="501"/>
        <end position="521"/>
    </location>
</feature>
<evidence type="ECO:0000256" key="8">
    <source>
        <dbReference type="SAM" id="MobiDB-lite"/>
    </source>
</evidence>
<evidence type="ECO:0000256" key="5">
    <source>
        <dbReference type="ARBA" id="ARBA00022737"/>
    </source>
</evidence>
<comment type="similarity">
    <text evidence="2">Belongs to the NCF2/NOXA1 family.</text>
</comment>
<dbReference type="InterPro" id="IPR000270">
    <property type="entry name" value="PB1_dom"/>
</dbReference>
<evidence type="ECO:0000256" key="4">
    <source>
        <dbReference type="ARBA" id="ARBA00022490"/>
    </source>
</evidence>
<feature type="compositionally biased region" description="Basic and acidic residues" evidence="8">
    <location>
        <begin position="596"/>
        <end position="612"/>
    </location>
</feature>
<dbReference type="GO" id="GO:0005737">
    <property type="term" value="C:cytoplasm"/>
    <property type="evidence" value="ECO:0007669"/>
    <property type="project" value="UniProtKB-SubCell"/>
</dbReference>